<dbReference type="PANTHER" id="PTHR22696:SF1">
    <property type="entry name" value="E3 UBIQUITIN-PROTEIN LIGASE RNF26"/>
    <property type="match status" value="1"/>
</dbReference>
<dbReference type="SUPFAM" id="SSF57850">
    <property type="entry name" value="RING/U-box"/>
    <property type="match status" value="1"/>
</dbReference>
<keyword evidence="6" id="KW-1185">Reference proteome</keyword>
<reference evidence="5" key="3">
    <citation type="submission" date="2015-06" db="UniProtKB">
        <authorList>
            <consortium name="EnsemblProtists"/>
        </authorList>
    </citation>
    <scope>IDENTIFICATION</scope>
</reference>
<gene>
    <name evidence="4" type="ORF">GUITHDRAFT_155986</name>
</gene>
<dbReference type="eggNOG" id="KOG1571">
    <property type="taxonomic scope" value="Eukaryota"/>
</dbReference>
<sequence length="201" mass="21546">MPAAAPITSGYAQPNQQSYSMNVGMNLGVPQSMHQNFNFNQGMAMTQHAYRQPMIQQQAFPFGLPGSQDSNLLKTAGAGINSMQPKAFKQMSNQTFAGQSGAPKKLDSSHINPWIFANNGNGLALSSPKAQTVSSPSNRHNSNDKDDSNALDGLCVICLDKQAKMACVPCGHKCLCEDHSAGLRACPICRTNVQTVLKIYG</sequence>
<name>L1ICD3_GUITC</name>
<dbReference type="KEGG" id="gtt:GUITHDRAFT_155986"/>
<accession>L1ICD3</accession>
<dbReference type="OrthoDB" id="774873at2759"/>
<dbReference type="AlphaFoldDB" id="L1ICD3"/>
<dbReference type="InterPro" id="IPR013083">
    <property type="entry name" value="Znf_RING/FYVE/PHD"/>
</dbReference>
<dbReference type="PaxDb" id="55529-EKX33589"/>
<proteinExistence type="predicted"/>
<dbReference type="EnsemblProtists" id="EKX33589">
    <property type="protein sequence ID" value="EKX33589"/>
    <property type="gene ID" value="GUITHDRAFT_155986"/>
</dbReference>
<dbReference type="EMBL" id="JH993136">
    <property type="protein sequence ID" value="EKX33589.1"/>
    <property type="molecule type" value="Genomic_DNA"/>
</dbReference>
<evidence type="ECO:0000259" key="3">
    <source>
        <dbReference type="PROSITE" id="PS50089"/>
    </source>
</evidence>
<dbReference type="Proteomes" id="UP000011087">
    <property type="component" value="Unassembled WGS sequence"/>
</dbReference>
<dbReference type="GO" id="GO:0008270">
    <property type="term" value="F:zinc ion binding"/>
    <property type="evidence" value="ECO:0007669"/>
    <property type="project" value="UniProtKB-KW"/>
</dbReference>
<dbReference type="RefSeq" id="XP_005820569.1">
    <property type="nucleotide sequence ID" value="XM_005820512.1"/>
</dbReference>
<evidence type="ECO:0000256" key="2">
    <source>
        <dbReference type="SAM" id="MobiDB-lite"/>
    </source>
</evidence>
<reference evidence="4 6" key="1">
    <citation type="journal article" date="2012" name="Nature">
        <title>Algal genomes reveal evolutionary mosaicism and the fate of nucleomorphs.</title>
        <authorList>
            <consortium name="DOE Joint Genome Institute"/>
            <person name="Curtis B.A."/>
            <person name="Tanifuji G."/>
            <person name="Burki F."/>
            <person name="Gruber A."/>
            <person name="Irimia M."/>
            <person name="Maruyama S."/>
            <person name="Arias M.C."/>
            <person name="Ball S.G."/>
            <person name="Gile G.H."/>
            <person name="Hirakawa Y."/>
            <person name="Hopkins J.F."/>
            <person name="Kuo A."/>
            <person name="Rensing S.A."/>
            <person name="Schmutz J."/>
            <person name="Symeonidi A."/>
            <person name="Elias M."/>
            <person name="Eveleigh R.J."/>
            <person name="Herman E.K."/>
            <person name="Klute M.J."/>
            <person name="Nakayama T."/>
            <person name="Obornik M."/>
            <person name="Reyes-Prieto A."/>
            <person name="Armbrust E.V."/>
            <person name="Aves S.J."/>
            <person name="Beiko R.G."/>
            <person name="Coutinho P."/>
            <person name="Dacks J.B."/>
            <person name="Durnford D.G."/>
            <person name="Fast N.M."/>
            <person name="Green B.R."/>
            <person name="Grisdale C.J."/>
            <person name="Hempel F."/>
            <person name="Henrissat B."/>
            <person name="Hoppner M.P."/>
            <person name="Ishida K."/>
            <person name="Kim E."/>
            <person name="Koreny L."/>
            <person name="Kroth P.G."/>
            <person name="Liu Y."/>
            <person name="Malik S.B."/>
            <person name="Maier U.G."/>
            <person name="McRose D."/>
            <person name="Mock T."/>
            <person name="Neilson J.A."/>
            <person name="Onodera N.T."/>
            <person name="Poole A.M."/>
            <person name="Pritham E.J."/>
            <person name="Richards T.A."/>
            <person name="Rocap G."/>
            <person name="Roy S.W."/>
            <person name="Sarai C."/>
            <person name="Schaack S."/>
            <person name="Shirato S."/>
            <person name="Slamovits C.H."/>
            <person name="Spencer D.F."/>
            <person name="Suzuki S."/>
            <person name="Worden A.Z."/>
            <person name="Zauner S."/>
            <person name="Barry K."/>
            <person name="Bell C."/>
            <person name="Bharti A.K."/>
            <person name="Crow J.A."/>
            <person name="Grimwood J."/>
            <person name="Kramer R."/>
            <person name="Lindquist E."/>
            <person name="Lucas S."/>
            <person name="Salamov A."/>
            <person name="McFadden G.I."/>
            <person name="Lane C.E."/>
            <person name="Keeling P.J."/>
            <person name="Gray M.W."/>
            <person name="Grigoriev I.V."/>
            <person name="Archibald J.M."/>
        </authorList>
    </citation>
    <scope>NUCLEOTIDE SEQUENCE</scope>
    <source>
        <strain evidence="4 6">CCMP2712</strain>
    </source>
</reference>
<feature type="compositionally biased region" description="Polar residues" evidence="2">
    <location>
        <begin position="128"/>
        <end position="140"/>
    </location>
</feature>
<keyword evidence="1" id="KW-0863">Zinc-finger</keyword>
<dbReference type="HOGENOM" id="CLU_1362652_0_0_1"/>
<dbReference type="Gene3D" id="3.30.40.10">
    <property type="entry name" value="Zinc/RING finger domain, C3HC4 (zinc finger)"/>
    <property type="match status" value="1"/>
</dbReference>
<protein>
    <recommendedName>
        <fullName evidence="3">RING-type domain-containing protein</fullName>
    </recommendedName>
</protein>
<dbReference type="GeneID" id="17290324"/>
<dbReference type="GO" id="GO:0016567">
    <property type="term" value="P:protein ubiquitination"/>
    <property type="evidence" value="ECO:0007669"/>
    <property type="project" value="TreeGrafter"/>
</dbReference>
<feature type="region of interest" description="Disordered" evidence="2">
    <location>
        <begin position="126"/>
        <end position="145"/>
    </location>
</feature>
<dbReference type="PROSITE" id="PS50089">
    <property type="entry name" value="ZF_RING_2"/>
    <property type="match status" value="1"/>
</dbReference>
<organism evidence="4">
    <name type="scientific">Guillardia theta (strain CCMP2712)</name>
    <name type="common">Cryptophyte</name>
    <dbReference type="NCBI Taxonomy" id="905079"/>
    <lineage>
        <taxon>Eukaryota</taxon>
        <taxon>Cryptophyceae</taxon>
        <taxon>Pyrenomonadales</taxon>
        <taxon>Geminigeraceae</taxon>
        <taxon>Guillardia</taxon>
    </lineage>
</organism>
<dbReference type="InterPro" id="IPR001841">
    <property type="entry name" value="Znf_RING"/>
</dbReference>
<dbReference type="PANTHER" id="PTHR22696">
    <property type="entry name" value="E3 UBIQUITIN-PROTEIN LIGASE RNF26"/>
    <property type="match status" value="1"/>
</dbReference>
<dbReference type="STRING" id="905079.L1ICD3"/>
<dbReference type="GO" id="GO:0006511">
    <property type="term" value="P:ubiquitin-dependent protein catabolic process"/>
    <property type="evidence" value="ECO:0007669"/>
    <property type="project" value="TreeGrafter"/>
</dbReference>
<evidence type="ECO:0000313" key="6">
    <source>
        <dbReference type="Proteomes" id="UP000011087"/>
    </source>
</evidence>
<evidence type="ECO:0000313" key="4">
    <source>
        <dbReference type="EMBL" id="EKX33589.1"/>
    </source>
</evidence>
<dbReference type="GO" id="GO:0061630">
    <property type="term" value="F:ubiquitin protein ligase activity"/>
    <property type="evidence" value="ECO:0007669"/>
    <property type="project" value="TreeGrafter"/>
</dbReference>
<feature type="domain" description="RING-type" evidence="3">
    <location>
        <begin position="155"/>
        <end position="190"/>
    </location>
</feature>
<evidence type="ECO:0000313" key="5">
    <source>
        <dbReference type="EnsemblProtists" id="EKX33589"/>
    </source>
</evidence>
<keyword evidence="1" id="KW-0479">Metal-binding</keyword>
<dbReference type="Pfam" id="PF13920">
    <property type="entry name" value="zf-C3HC4_3"/>
    <property type="match status" value="1"/>
</dbReference>
<reference evidence="6" key="2">
    <citation type="submission" date="2012-11" db="EMBL/GenBank/DDBJ databases">
        <authorList>
            <person name="Kuo A."/>
            <person name="Curtis B.A."/>
            <person name="Tanifuji G."/>
            <person name="Burki F."/>
            <person name="Gruber A."/>
            <person name="Irimia M."/>
            <person name="Maruyama S."/>
            <person name="Arias M.C."/>
            <person name="Ball S.G."/>
            <person name="Gile G.H."/>
            <person name="Hirakawa Y."/>
            <person name="Hopkins J.F."/>
            <person name="Rensing S.A."/>
            <person name="Schmutz J."/>
            <person name="Symeonidi A."/>
            <person name="Elias M."/>
            <person name="Eveleigh R.J."/>
            <person name="Herman E.K."/>
            <person name="Klute M.J."/>
            <person name="Nakayama T."/>
            <person name="Obornik M."/>
            <person name="Reyes-Prieto A."/>
            <person name="Armbrust E.V."/>
            <person name="Aves S.J."/>
            <person name="Beiko R.G."/>
            <person name="Coutinho P."/>
            <person name="Dacks J.B."/>
            <person name="Durnford D.G."/>
            <person name="Fast N.M."/>
            <person name="Green B.R."/>
            <person name="Grisdale C."/>
            <person name="Hempe F."/>
            <person name="Henrissat B."/>
            <person name="Hoppner M.P."/>
            <person name="Ishida K.-I."/>
            <person name="Kim E."/>
            <person name="Koreny L."/>
            <person name="Kroth P.G."/>
            <person name="Liu Y."/>
            <person name="Malik S.-B."/>
            <person name="Maier U.G."/>
            <person name="McRose D."/>
            <person name="Mock T."/>
            <person name="Neilson J.A."/>
            <person name="Onodera N.T."/>
            <person name="Poole A.M."/>
            <person name="Pritham E.J."/>
            <person name="Richards T.A."/>
            <person name="Rocap G."/>
            <person name="Roy S.W."/>
            <person name="Sarai C."/>
            <person name="Schaack S."/>
            <person name="Shirato S."/>
            <person name="Slamovits C.H."/>
            <person name="Spencer D.F."/>
            <person name="Suzuki S."/>
            <person name="Worden A.Z."/>
            <person name="Zauner S."/>
            <person name="Barry K."/>
            <person name="Bell C."/>
            <person name="Bharti A.K."/>
            <person name="Crow J.A."/>
            <person name="Grimwood J."/>
            <person name="Kramer R."/>
            <person name="Lindquist E."/>
            <person name="Lucas S."/>
            <person name="Salamov A."/>
            <person name="McFadden G.I."/>
            <person name="Lane C.E."/>
            <person name="Keeling P.J."/>
            <person name="Gray M.W."/>
            <person name="Grigoriev I.V."/>
            <person name="Archibald J.M."/>
        </authorList>
    </citation>
    <scope>NUCLEOTIDE SEQUENCE</scope>
    <source>
        <strain evidence="6">CCMP2712</strain>
    </source>
</reference>
<evidence type="ECO:0000256" key="1">
    <source>
        <dbReference type="PROSITE-ProRule" id="PRU00175"/>
    </source>
</evidence>
<keyword evidence="1" id="KW-0862">Zinc</keyword>